<protein>
    <submittedName>
        <fullName evidence="3">EvpB family type VI secretion protein</fullName>
    </submittedName>
</protein>
<dbReference type="Pfam" id="PF18945">
    <property type="entry name" value="VipB_2"/>
    <property type="match status" value="1"/>
</dbReference>
<reference evidence="3 4" key="1">
    <citation type="submission" date="2017-08" db="EMBL/GenBank/DDBJ databases">
        <title>Draft genome sequence of pheromone producing symbiont Morganella morganii, of the female New Zealand grass grub Costelytra giveni.</title>
        <authorList>
            <person name="Laugraud A."/>
            <person name="Young S.D."/>
            <person name="Hurst M.H."/>
        </authorList>
    </citation>
    <scope>NUCLEOTIDE SEQUENCE [LARGE SCALE GENOMIC DNA]</scope>
    <source>
        <strain evidence="3 4">MMsCG</strain>
    </source>
</reference>
<gene>
    <name evidence="3" type="ORF">CKG00_03350</name>
</gene>
<feature type="domain" description="TssC1 C-terminal" evidence="2">
    <location>
        <begin position="381"/>
        <end position="490"/>
    </location>
</feature>
<dbReference type="InterPro" id="IPR044032">
    <property type="entry name" value="TssC1_C"/>
</dbReference>
<dbReference type="PANTHER" id="PTHR35565:SF3">
    <property type="entry name" value="TYPE VI SECRETION SYSTEM SHEATH PROTEIN TSSC1"/>
    <property type="match status" value="1"/>
</dbReference>
<dbReference type="EMBL" id="NRQY01000001">
    <property type="protein sequence ID" value="RUT65549.1"/>
    <property type="molecule type" value="Genomic_DNA"/>
</dbReference>
<evidence type="ECO:0000313" key="4">
    <source>
        <dbReference type="Proteomes" id="UP000286908"/>
    </source>
</evidence>
<proteinExistence type="predicted"/>
<name>A0A433ZTX8_MORMO</name>
<dbReference type="AlphaFoldDB" id="A0A433ZTX8"/>
<dbReference type="Pfam" id="PF05943">
    <property type="entry name" value="VipB"/>
    <property type="match status" value="1"/>
</dbReference>
<organism evidence="3 4">
    <name type="scientific">Morganella morganii</name>
    <name type="common">Proteus morganii</name>
    <dbReference type="NCBI Taxonomy" id="582"/>
    <lineage>
        <taxon>Bacteria</taxon>
        <taxon>Pseudomonadati</taxon>
        <taxon>Pseudomonadota</taxon>
        <taxon>Gammaproteobacteria</taxon>
        <taxon>Enterobacterales</taxon>
        <taxon>Morganellaceae</taxon>
        <taxon>Morganella</taxon>
    </lineage>
</organism>
<dbReference type="InterPro" id="IPR044031">
    <property type="entry name" value="TssC1_N"/>
</dbReference>
<dbReference type="InterPro" id="IPR010269">
    <property type="entry name" value="T6SS_TssC-like"/>
</dbReference>
<dbReference type="Proteomes" id="UP000286908">
    <property type="component" value="Unassembled WGS sequence"/>
</dbReference>
<evidence type="ECO:0000259" key="2">
    <source>
        <dbReference type="Pfam" id="PF18945"/>
    </source>
</evidence>
<dbReference type="OrthoDB" id="9764000at2"/>
<accession>A0A433ZTX8</accession>
<comment type="caution">
    <text evidence="3">The sequence shown here is derived from an EMBL/GenBank/DDBJ whole genome shotgun (WGS) entry which is preliminary data.</text>
</comment>
<feature type="domain" description="TssC1 N-terminal" evidence="1">
    <location>
        <begin position="64"/>
        <end position="371"/>
    </location>
</feature>
<dbReference type="NCBIfam" id="TIGR03355">
    <property type="entry name" value="VI_chp_2"/>
    <property type="match status" value="1"/>
</dbReference>
<dbReference type="PANTHER" id="PTHR35565">
    <property type="entry name" value="CYTOPLASMIC PROTEIN-RELATED"/>
    <property type="match status" value="1"/>
</dbReference>
<evidence type="ECO:0000259" key="1">
    <source>
        <dbReference type="Pfam" id="PF05943"/>
    </source>
</evidence>
<evidence type="ECO:0000313" key="3">
    <source>
        <dbReference type="EMBL" id="RUT65549.1"/>
    </source>
</evidence>
<sequence length="493" mass="53796">MSDTLQQQMAASQSMAELSFLDRAVQATVQTPPDTTRDLMTALTRQAMAGTVSWDKNLTLTLRKAITLIDKQISAQLSEVMTAPDFRRLEGSWLGLHKLVRESDPGADLKIRMADYTKTELLQQFENAPAIDRSPFFNCVYQAEFGTAGGQPYGVLLGDFEFGYGDEDVALLRYIGEVASASHAPFVAAAGQSMFDFQSMTQFADGKPVAAGFDAPAYASWNAFRAADESRYVALTLPKTLARQPYGTGGKSISGFEFEELPQRADGSAQVSSQDQFVWSNAAYAYGLLLTQAYRRFGWCTAVRGAENGGKVDNLPNYIYRNDARDAVQLCPAQVNLTDEREKELSDLGFLPLVHYKNAAHGVFMGAQTVHKPKIYTDPAATANAAISARLPYVMASSRIAQYLKVIGRDRVGSNLSAADVEKSLGRWLHQYVNPNAIGNEAKATHPLAEAKVTVTDLPGRPGMYAAVAWVRPWLQMEALTASLRMVADIPGG</sequence>